<comment type="caution">
    <text evidence="1">The sequence shown here is derived from an EMBL/GenBank/DDBJ whole genome shotgun (WGS) entry which is preliminary data.</text>
</comment>
<proteinExistence type="predicted"/>
<evidence type="ECO:0000313" key="2">
    <source>
        <dbReference type="Proteomes" id="UP000773469"/>
    </source>
</evidence>
<gene>
    <name evidence="1" type="ORF">TUM3794_22240</name>
</gene>
<dbReference type="EMBL" id="BPEU01000014">
    <property type="protein sequence ID" value="GIU41388.1"/>
    <property type="molecule type" value="Genomic_DNA"/>
</dbReference>
<sequence>MSNLYSIFEFKFPINVDKSVLGNSYPVKVGGINGFIHIPHLPIWTKNETDPLWKLLTAPEVAIGWKQGSEPIFWGKPNRYPCGHSSLHKVVFEYHAHDAEIDGQLIYKSFVSWVNLLLDYLEVMSNQNVRVEQTLNSYGDNFHLFHWSEDGKNKGITEDKLITICLDNWQKNVTHAHFLEACSLASSGAQLKLAYKLYLEANRAYLQKDYRKAVIECGAAIENALTELITVELSSCGKSDEEIGVRLNVRSNRTLGGRFNLADKQLNLDLLQQEYNYRNLLVEPRNDAIHKAEFVSQSEARLAIDYTSKLLFKVSPHLQET</sequence>
<dbReference type="RefSeq" id="WP_220757022.1">
    <property type="nucleotide sequence ID" value="NZ_BPEU01000014.1"/>
</dbReference>
<evidence type="ECO:0000313" key="1">
    <source>
        <dbReference type="EMBL" id="GIU41388.1"/>
    </source>
</evidence>
<organism evidence="1 2">
    <name type="scientific">Shewanella colwelliana</name>
    <name type="common">Alteromonas colwelliana</name>
    <dbReference type="NCBI Taxonomy" id="23"/>
    <lineage>
        <taxon>Bacteria</taxon>
        <taxon>Pseudomonadati</taxon>
        <taxon>Pseudomonadota</taxon>
        <taxon>Gammaproteobacteria</taxon>
        <taxon>Alteromonadales</taxon>
        <taxon>Shewanellaceae</taxon>
        <taxon>Shewanella</taxon>
    </lineage>
</organism>
<dbReference type="Proteomes" id="UP000773469">
    <property type="component" value="Unassembled WGS sequence"/>
</dbReference>
<protein>
    <recommendedName>
        <fullName evidence="3">HEPN domain-containing protein</fullName>
    </recommendedName>
</protein>
<accession>A0ABQ4P1K3</accession>
<keyword evidence="2" id="KW-1185">Reference proteome</keyword>
<evidence type="ECO:0008006" key="3">
    <source>
        <dbReference type="Google" id="ProtNLM"/>
    </source>
</evidence>
<name>A0ABQ4P1K3_SHECO</name>
<reference evidence="1 2" key="1">
    <citation type="submission" date="2021-05" db="EMBL/GenBank/DDBJ databases">
        <title>Molecular characterization for Shewanella algae harboring chromosomal blaOXA-55-like strains isolated from clinical and environment sample.</title>
        <authorList>
            <person name="Ohama Y."/>
            <person name="Aoki K."/>
            <person name="Harada S."/>
            <person name="Moriya K."/>
            <person name="Ishii Y."/>
            <person name="Tateda K."/>
        </authorList>
    </citation>
    <scope>NUCLEOTIDE SEQUENCE [LARGE SCALE GENOMIC DNA]</scope>
    <source>
        <strain evidence="1 2">MBTL60-118</strain>
    </source>
</reference>